<evidence type="ECO:0000313" key="2">
    <source>
        <dbReference type="Proteomes" id="UP000613580"/>
    </source>
</evidence>
<dbReference type="AlphaFoldDB" id="A0A8H6WGK1"/>
<evidence type="ECO:0000313" key="1">
    <source>
        <dbReference type="EMBL" id="KAF7316907.1"/>
    </source>
</evidence>
<reference evidence="1" key="1">
    <citation type="submission" date="2020-05" db="EMBL/GenBank/DDBJ databases">
        <title>Mycena genomes resolve the evolution of fungal bioluminescence.</title>
        <authorList>
            <person name="Tsai I.J."/>
        </authorList>
    </citation>
    <scope>NUCLEOTIDE SEQUENCE</scope>
    <source>
        <strain evidence="1">110903Hualien_Pintung</strain>
    </source>
</reference>
<name>A0A8H6WGK1_MYCCL</name>
<organism evidence="1 2">
    <name type="scientific">Mycena chlorophos</name>
    <name type="common">Agaric fungus</name>
    <name type="synonym">Agaricus chlorophos</name>
    <dbReference type="NCBI Taxonomy" id="658473"/>
    <lineage>
        <taxon>Eukaryota</taxon>
        <taxon>Fungi</taxon>
        <taxon>Dikarya</taxon>
        <taxon>Basidiomycota</taxon>
        <taxon>Agaricomycotina</taxon>
        <taxon>Agaricomycetes</taxon>
        <taxon>Agaricomycetidae</taxon>
        <taxon>Agaricales</taxon>
        <taxon>Marasmiineae</taxon>
        <taxon>Mycenaceae</taxon>
        <taxon>Mycena</taxon>
    </lineage>
</organism>
<accession>A0A8H6WGK1</accession>
<sequence>MLRRWRRPPGPALVPGRLFRPYSTPATPLASLSSLHAFLAPENMAARQPSLAYAAHDLHRLYLDTKSLPPRPKGHPLATHELNELLALFGTLSVPEPRPKSVYLHPFARHVSSSPFRPYWSLVLDLAEEIRVRKHRKPRSGTHHYWVLRALLAQASSSPDSAGPLLDEATARYMRVYNTPEPEAHLPYLSTMLSLRRSTHLPQTARLLCRVLCRHPSPDRRFTNLLWEIVLGHVPLETQQEVLQMVSTRLETFRPSFGALDLPATRTTLSLLADALAMQISPSYRVSVPRAVFDWAVGLTQEAFDPDVSVGSRWANLGIMALYKVTPSRTTPSMGNGADAKPHPVWSTVLGLATLERLVDPASNEPGRTALRYLWLGWKTVADVPTPIRCIVMASFFRVAGRTRDHRLVDACHQYCVAHSLWELPLVVEHFHAALYTRNCSWDDLFTPVPPKQRSKVADAVLRSFLQRGNIDVAQDLFAFCQRKHLNVSASVVYKIGVALARSYFPTEALALLRDERLSLGQLEDLFNRVVGTLRREAHPFRDIPLARQLFMVLKRLYRETDRIPHPRTKFSLRYALSILADSDHPVQAASLLRVLRKRQQTFFSNHYFLRMMRTLVKRSRPAAISLLKPMEGFPAAARANFGRKLALRLARTGAHSLAGYVYRSTPGRRTSRELLANAVQFRVNRRAGRPLRLSAWKIMTVMARRRNDVPTIRYGVALLARLGKIGAAKRLLQRAQLRLDSTTLTTLGNAILNGALHSSKSRNARLVRHVLNTRAELEKRVGFVADRVTVNIIIKVLLQWTRYMTVPRIRKLFDHMVRMGYPAPSGGAPFKTTGPVPHAIAGLSVPLAISFERHVAPLYKMMIKALHLQGDRDGAGVVVGVLQWARAEMVDRKQQTRRK</sequence>
<gene>
    <name evidence="1" type="ORF">HMN09_00424700</name>
</gene>
<dbReference type="EMBL" id="JACAZE010000005">
    <property type="protein sequence ID" value="KAF7316907.1"/>
    <property type="molecule type" value="Genomic_DNA"/>
</dbReference>
<proteinExistence type="predicted"/>
<comment type="caution">
    <text evidence="1">The sequence shown here is derived from an EMBL/GenBank/DDBJ whole genome shotgun (WGS) entry which is preliminary data.</text>
</comment>
<protein>
    <submittedName>
        <fullName evidence="1">Uncharacterized protein</fullName>
    </submittedName>
</protein>
<dbReference type="OrthoDB" id="2565179at2759"/>
<keyword evidence="2" id="KW-1185">Reference proteome</keyword>
<dbReference type="Proteomes" id="UP000613580">
    <property type="component" value="Unassembled WGS sequence"/>
</dbReference>